<dbReference type="InParanoid" id="A0A0C3CMS1"/>
<keyword evidence="5" id="KW-1185">Reference proteome</keyword>
<dbReference type="InterPro" id="IPR036388">
    <property type="entry name" value="WH-like_DNA-bd_sf"/>
</dbReference>
<dbReference type="Pfam" id="PF13463">
    <property type="entry name" value="HTH_27"/>
    <property type="match status" value="1"/>
</dbReference>
<dbReference type="AlphaFoldDB" id="A0A0C3CMS1"/>
<dbReference type="GO" id="GO:0008080">
    <property type="term" value="F:N-acetyltransferase activity"/>
    <property type="evidence" value="ECO:0007669"/>
    <property type="project" value="InterPro"/>
</dbReference>
<feature type="domain" description="HTH marR-type" evidence="2">
    <location>
        <begin position="6"/>
        <end position="138"/>
    </location>
</feature>
<evidence type="ECO:0000313" key="4">
    <source>
        <dbReference type="EMBL" id="KIN00289.1"/>
    </source>
</evidence>
<dbReference type="SUPFAM" id="SSF55729">
    <property type="entry name" value="Acyl-CoA N-acyltransferases (Nat)"/>
    <property type="match status" value="1"/>
</dbReference>
<accession>A0A0C3CMS1</accession>
<organism evidence="4 5">
    <name type="scientific">Oidiodendron maius (strain Zn)</name>
    <dbReference type="NCBI Taxonomy" id="913774"/>
    <lineage>
        <taxon>Eukaryota</taxon>
        <taxon>Fungi</taxon>
        <taxon>Dikarya</taxon>
        <taxon>Ascomycota</taxon>
        <taxon>Pezizomycotina</taxon>
        <taxon>Leotiomycetes</taxon>
        <taxon>Leotiomycetes incertae sedis</taxon>
        <taxon>Myxotrichaceae</taxon>
        <taxon>Oidiodendron</taxon>
    </lineage>
</organism>
<dbReference type="CDD" id="cd04301">
    <property type="entry name" value="NAT_SF"/>
    <property type="match status" value="1"/>
</dbReference>
<sequence>MASSTILSLVSSIRDASRKLVRELGFMSSTLAGTDLHASAVHALIEIGSNDGSTASALCNTLNLEKSSVSRMLRKLIQTGEVVEKQSPSDAREKTLSLTPKGLETLAKINIFAEEQVFKTISTLPSSSAMKILEGLQIYASSLRTQRLGETETRQTTPNIVVVSGYRPGLLGDTLRIHMQYYAHSVGFGSYFESTLATSLGELVARLDSPKNEVWVATDGDKIYGTIFIDGQHLGDNKAHLRAFIVDDSLRGCGTGRKLLQKAMDFVDRWEFSETQLWTFKGLDAARHLYESTGFVLEDELSGKRWGREMIEQHWIRKRSTSSPSVRPIQP</sequence>
<dbReference type="EMBL" id="KN832877">
    <property type="protein sequence ID" value="KIN00289.1"/>
    <property type="molecule type" value="Genomic_DNA"/>
</dbReference>
<dbReference type="InterPro" id="IPR050769">
    <property type="entry name" value="NAT_camello-type"/>
</dbReference>
<dbReference type="SUPFAM" id="SSF46785">
    <property type="entry name" value="Winged helix' DNA-binding domain"/>
    <property type="match status" value="1"/>
</dbReference>
<feature type="domain" description="N-acetyltransferase" evidence="3">
    <location>
        <begin position="161"/>
        <end position="317"/>
    </location>
</feature>
<dbReference type="InterPro" id="IPR000835">
    <property type="entry name" value="HTH_MarR-typ"/>
</dbReference>
<dbReference type="Pfam" id="PF00583">
    <property type="entry name" value="Acetyltransf_1"/>
    <property type="match status" value="1"/>
</dbReference>
<dbReference type="InterPro" id="IPR000182">
    <property type="entry name" value="GNAT_dom"/>
</dbReference>
<gene>
    <name evidence="4" type="ORF">OIDMADRAFT_19456</name>
</gene>
<dbReference type="SMART" id="SM00347">
    <property type="entry name" value="HTH_MARR"/>
    <property type="match status" value="1"/>
</dbReference>
<dbReference type="Gene3D" id="1.10.10.10">
    <property type="entry name" value="Winged helix-like DNA-binding domain superfamily/Winged helix DNA-binding domain"/>
    <property type="match status" value="1"/>
</dbReference>
<name>A0A0C3CMS1_OIDMZ</name>
<evidence type="ECO:0000313" key="5">
    <source>
        <dbReference type="Proteomes" id="UP000054321"/>
    </source>
</evidence>
<dbReference type="PROSITE" id="PS50995">
    <property type="entry name" value="HTH_MARR_2"/>
    <property type="match status" value="1"/>
</dbReference>
<dbReference type="PANTHER" id="PTHR13947:SF37">
    <property type="entry name" value="LD18367P"/>
    <property type="match status" value="1"/>
</dbReference>
<proteinExistence type="predicted"/>
<evidence type="ECO:0008006" key="6">
    <source>
        <dbReference type="Google" id="ProtNLM"/>
    </source>
</evidence>
<dbReference type="PANTHER" id="PTHR13947">
    <property type="entry name" value="GNAT FAMILY N-ACETYLTRANSFERASE"/>
    <property type="match status" value="1"/>
</dbReference>
<dbReference type="STRING" id="913774.A0A0C3CMS1"/>
<dbReference type="InterPro" id="IPR016181">
    <property type="entry name" value="Acyl_CoA_acyltransferase"/>
</dbReference>
<protein>
    <recommendedName>
        <fullName evidence="6">N-acetyltransferase domain-containing protein</fullName>
    </recommendedName>
</protein>
<dbReference type="PROSITE" id="PS51186">
    <property type="entry name" value="GNAT"/>
    <property type="match status" value="1"/>
</dbReference>
<dbReference type="OrthoDB" id="41532at2759"/>
<evidence type="ECO:0000256" key="1">
    <source>
        <dbReference type="ARBA" id="ARBA00022679"/>
    </source>
</evidence>
<dbReference type="HOGENOM" id="CLU_065219_0_1_1"/>
<dbReference type="InterPro" id="IPR036390">
    <property type="entry name" value="WH_DNA-bd_sf"/>
</dbReference>
<evidence type="ECO:0000259" key="3">
    <source>
        <dbReference type="PROSITE" id="PS51186"/>
    </source>
</evidence>
<dbReference type="GO" id="GO:0003700">
    <property type="term" value="F:DNA-binding transcription factor activity"/>
    <property type="evidence" value="ECO:0007669"/>
    <property type="project" value="InterPro"/>
</dbReference>
<dbReference type="Gene3D" id="3.40.630.30">
    <property type="match status" value="1"/>
</dbReference>
<reference evidence="4 5" key="1">
    <citation type="submission" date="2014-04" db="EMBL/GenBank/DDBJ databases">
        <authorList>
            <consortium name="DOE Joint Genome Institute"/>
            <person name="Kuo A."/>
            <person name="Martino E."/>
            <person name="Perotto S."/>
            <person name="Kohler A."/>
            <person name="Nagy L.G."/>
            <person name="Floudas D."/>
            <person name="Copeland A."/>
            <person name="Barry K.W."/>
            <person name="Cichocki N."/>
            <person name="Veneault-Fourrey C."/>
            <person name="LaButti K."/>
            <person name="Lindquist E.A."/>
            <person name="Lipzen A."/>
            <person name="Lundell T."/>
            <person name="Morin E."/>
            <person name="Murat C."/>
            <person name="Sun H."/>
            <person name="Tunlid A."/>
            <person name="Henrissat B."/>
            <person name="Grigoriev I.V."/>
            <person name="Hibbett D.S."/>
            <person name="Martin F."/>
            <person name="Nordberg H.P."/>
            <person name="Cantor M.N."/>
            <person name="Hua S.X."/>
        </authorList>
    </citation>
    <scope>NUCLEOTIDE SEQUENCE [LARGE SCALE GENOMIC DNA]</scope>
    <source>
        <strain evidence="4 5">Zn</strain>
    </source>
</reference>
<evidence type="ECO:0000259" key="2">
    <source>
        <dbReference type="PROSITE" id="PS50995"/>
    </source>
</evidence>
<dbReference type="Proteomes" id="UP000054321">
    <property type="component" value="Unassembled WGS sequence"/>
</dbReference>
<reference evidence="5" key="2">
    <citation type="submission" date="2015-01" db="EMBL/GenBank/DDBJ databases">
        <title>Evolutionary Origins and Diversification of the Mycorrhizal Mutualists.</title>
        <authorList>
            <consortium name="DOE Joint Genome Institute"/>
            <consortium name="Mycorrhizal Genomics Consortium"/>
            <person name="Kohler A."/>
            <person name="Kuo A."/>
            <person name="Nagy L.G."/>
            <person name="Floudas D."/>
            <person name="Copeland A."/>
            <person name="Barry K.W."/>
            <person name="Cichocki N."/>
            <person name="Veneault-Fourrey C."/>
            <person name="LaButti K."/>
            <person name="Lindquist E.A."/>
            <person name="Lipzen A."/>
            <person name="Lundell T."/>
            <person name="Morin E."/>
            <person name="Murat C."/>
            <person name="Riley R."/>
            <person name="Ohm R."/>
            <person name="Sun H."/>
            <person name="Tunlid A."/>
            <person name="Henrissat B."/>
            <person name="Grigoriev I.V."/>
            <person name="Hibbett D.S."/>
            <person name="Martin F."/>
        </authorList>
    </citation>
    <scope>NUCLEOTIDE SEQUENCE [LARGE SCALE GENOMIC DNA]</scope>
    <source>
        <strain evidence="5">Zn</strain>
    </source>
</reference>
<keyword evidence="1" id="KW-0808">Transferase</keyword>